<evidence type="ECO:0000313" key="1">
    <source>
        <dbReference type="EMBL" id="QHT27058.1"/>
    </source>
</evidence>
<dbReference type="EMBL" id="MN739809">
    <property type="protein sequence ID" value="QHT27058.1"/>
    <property type="molecule type" value="Genomic_DNA"/>
</dbReference>
<dbReference type="PROSITE" id="PS51996">
    <property type="entry name" value="TR_MART"/>
    <property type="match status" value="1"/>
</dbReference>
<reference evidence="1" key="1">
    <citation type="journal article" date="2020" name="Nature">
        <title>Giant virus diversity and host interactions through global metagenomics.</title>
        <authorList>
            <person name="Schulz F."/>
            <person name="Roux S."/>
            <person name="Paez-Espino D."/>
            <person name="Jungbluth S."/>
            <person name="Walsh D.A."/>
            <person name="Denef V.J."/>
            <person name="McMahon K.D."/>
            <person name="Konstantinidis K.T."/>
            <person name="Eloe-Fadrosh E.A."/>
            <person name="Kyrpides N.C."/>
            <person name="Woyke T."/>
        </authorList>
    </citation>
    <scope>NUCLEOTIDE SEQUENCE</scope>
    <source>
        <strain evidence="1">GVMAG-M-3300023179-2</strain>
    </source>
</reference>
<evidence type="ECO:0008006" key="2">
    <source>
        <dbReference type="Google" id="ProtNLM"/>
    </source>
</evidence>
<name>A0A6C0EDT5_9ZZZZ</name>
<dbReference type="AlphaFoldDB" id="A0A6C0EDT5"/>
<organism evidence="1">
    <name type="scientific">viral metagenome</name>
    <dbReference type="NCBI Taxonomy" id="1070528"/>
    <lineage>
        <taxon>unclassified sequences</taxon>
        <taxon>metagenomes</taxon>
        <taxon>organismal metagenomes</taxon>
    </lineage>
</organism>
<dbReference type="Gene3D" id="3.90.176.10">
    <property type="entry name" value="Toxin ADP-ribosyltransferase, Chain A, domain 1"/>
    <property type="match status" value="1"/>
</dbReference>
<dbReference type="SUPFAM" id="SSF56399">
    <property type="entry name" value="ADP-ribosylation"/>
    <property type="match status" value="1"/>
</dbReference>
<sequence length="666" mass="80864">MKIDKLLIDKIFDLQIKIKNKKDKIKLSKYEEYIPMYDIYSQRIYPINKLNLYYRLIDCHYRFVNDQIIFWQQKLFEKYKYDIYKYNLEIIDNYDIDTLIDTSYKTLYKYSEALGLLVTICKRNSFNPFISYLVPYYSKLEVIKLGQNMNLLENIDIELDYNLCKTISNNDVSFDEIAKHSNYIIQNNLTSWICLYSFFGSFLFNNYLRNDDLENIPFHPIFLKGILKIMKCMKNTPELNNDYYMYRFIWNDDFLINLQINDIFIDNGFISSTRDPFYSPGLSGCFGLVLIKIKIPKNKKGIGLLIENFSLFPKEEEFLIQPYSKLKLLSKNDNFKYYHTNPEFEKIINRKYEFELIDNDIEAINKLFLILSRNNLSIENTYDITEINLTGIDRFHIIKRFIENYSNNNKVDLKFKNKIYLFNYQWFDATKNSSYEKLYYNKVKDGMMFSLFDDSGYPYLNIELGDKLVINYLNKFYFTNQKYEINKELLDLIYHFGRIFNYSDAIIYHNFCSFYMFEKNYSEDLKLLLSFNLFNYSIYNYLKSNKKFLDIDPFINYNLGYFYLDNYFNKIIDDKIKIKLPNDFKLLKTNRELFINLIEYHFDLYSKIIELIDNRIFYDSYVTFNIYEKLLSENLIENFKPNLDHSIDEIKDFNYQLVYRQPIRRK</sequence>
<proteinExistence type="predicted"/>
<protein>
    <recommendedName>
        <fullName evidence="2">ADP ribosyltransferase domain-containing protein</fullName>
    </recommendedName>
</protein>
<accession>A0A6C0EDT5</accession>